<accession>A0ABV8K3N8</accession>
<feature type="transmembrane region" description="Helical" evidence="1">
    <location>
        <begin position="31"/>
        <end position="50"/>
    </location>
</feature>
<gene>
    <name evidence="2" type="ORF">ACFOZ8_13125</name>
</gene>
<keyword evidence="1" id="KW-0472">Membrane</keyword>
<keyword evidence="3" id="KW-1185">Reference proteome</keyword>
<keyword evidence="1" id="KW-0812">Transmembrane</keyword>
<name>A0ABV8K3N8_9BACL</name>
<reference evidence="3" key="1">
    <citation type="journal article" date="2019" name="Int. J. Syst. Evol. Microbiol.">
        <title>The Global Catalogue of Microorganisms (GCM) 10K type strain sequencing project: providing services to taxonomists for standard genome sequencing and annotation.</title>
        <authorList>
            <consortium name="The Broad Institute Genomics Platform"/>
            <consortium name="The Broad Institute Genome Sequencing Center for Infectious Disease"/>
            <person name="Wu L."/>
            <person name="Ma J."/>
        </authorList>
    </citation>
    <scope>NUCLEOTIDE SEQUENCE [LARGE SCALE GENOMIC DNA]</scope>
    <source>
        <strain evidence="3">IBRC-M 10987</strain>
    </source>
</reference>
<sequence length="77" mass="8240">MWGIVATLAASLAFAGFELPRLARAGLRKERIVFLAALGIAATLNVLHALQVPLPSPFKLIEAVYGPIGRAVFELLK</sequence>
<evidence type="ECO:0000313" key="3">
    <source>
        <dbReference type="Proteomes" id="UP001595715"/>
    </source>
</evidence>
<keyword evidence="1" id="KW-1133">Transmembrane helix</keyword>
<protein>
    <submittedName>
        <fullName evidence="2">Uncharacterized protein</fullName>
    </submittedName>
</protein>
<evidence type="ECO:0000256" key="1">
    <source>
        <dbReference type="SAM" id="Phobius"/>
    </source>
</evidence>
<dbReference type="EMBL" id="JBHSAM010000025">
    <property type="protein sequence ID" value="MFC4100594.1"/>
    <property type="molecule type" value="Genomic_DNA"/>
</dbReference>
<proteinExistence type="predicted"/>
<comment type="caution">
    <text evidence="2">The sequence shown here is derived from an EMBL/GenBank/DDBJ whole genome shotgun (WGS) entry which is preliminary data.</text>
</comment>
<dbReference type="Proteomes" id="UP001595715">
    <property type="component" value="Unassembled WGS sequence"/>
</dbReference>
<dbReference type="RefSeq" id="WP_377719251.1">
    <property type="nucleotide sequence ID" value="NZ_JBHSAM010000025.1"/>
</dbReference>
<organism evidence="2 3">
    <name type="scientific">Paenibacillus xanthanilyticus</name>
    <dbReference type="NCBI Taxonomy" id="1783531"/>
    <lineage>
        <taxon>Bacteria</taxon>
        <taxon>Bacillati</taxon>
        <taxon>Bacillota</taxon>
        <taxon>Bacilli</taxon>
        <taxon>Bacillales</taxon>
        <taxon>Paenibacillaceae</taxon>
        <taxon>Paenibacillus</taxon>
    </lineage>
</organism>
<evidence type="ECO:0000313" key="2">
    <source>
        <dbReference type="EMBL" id="MFC4100594.1"/>
    </source>
</evidence>